<evidence type="ECO:0000313" key="1">
    <source>
        <dbReference type="EMBL" id="KUN08759.1"/>
    </source>
</evidence>
<dbReference type="RefSeq" id="WP_067119122.1">
    <property type="nucleotide sequence ID" value="NZ_KQ948208.1"/>
</dbReference>
<comment type="caution">
    <text evidence="1">The sequence shown here is derived from an EMBL/GenBank/DDBJ whole genome shotgun (WGS) entry which is preliminary data.</text>
</comment>
<gene>
    <name evidence="1" type="ORF">AQI95_07040</name>
</gene>
<dbReference type="STRING" id="67386.AQI95_07040"/>
<name>A0A117Q4I3_9ACTN</name>
<keyword evidence="2" id="KW-1185">Reference proteome</keyword>
<dbReference type="Proteomes" id="UP000053127">
    <property type="component" value="Unassembled WGS sequence"/>
</dbReference>
<organism evidence="1 2">
    <name type="scientific">Streptomyces yokosukanensis</name>
    <dbReference type="NCBI Taxonomy" id="67386"/>
    <lineage>
        <taxon>Bacteria</taxon>
        <taxon>Bacillati</taxon>
        <taxon>Actinomycetota</taxon>
        <taxon>Actinomycetes</taxon>
        <taxon>Kitasatosporales</taxon>
        <taxon>Streptomycetaceae</taxon>
        <taxon>Streptomyces</taxon>
    </lineage>
</organism>
<dbReference type="EMBL" id="LMWN01000007">
    <property type="protein sequence ID" value="KUN08759.1"/>
    <property type="molecule type" value="Genomic_DNA"/>
</dbReference>
<sequence>MSDFTGVDPHRVRLLANKLKDLAETLSREAPNIRRLFDEWGGTLNQTLLTQQVTQVHDDARDMAKRADEALNLLHGPRLVDPNDPHKDWINIPWDVSKINTSYEAQQEAQDLKQAMDNPKDPTSRQTIAEIAQSLSDHQDDPAYLQAFMANNGMDQASRAARVLHQQDGTHDGVVLSKESEGILAQFGQGVQTATSLAQAGKITLPPNYMDKLTKPDGGDMWSVGMLFKYGPDGDKWDPHVLSAVGGSMLDWRQKNEMRPDFMKADLYSAGGYVEDDNAWYKSLGLSVSYLNGNKGTDAKIAAVDANDPSIALMQRMSQNADASRLLLTGPDGADHAKALVSYKWATPGNGFDDAKFPAAVITAATSDRMGHAQQSAEAATNVINAGAAEYAAEQGRDDNKREQYPSLPGDLAHSLAQLFANYTPDLAYSTDGKNGDGAYPIQPQTDGTWMIHVGRDTMKSYFAEIMQNPTEGNNVVNAVNAQVALTTARGIDTEQAKAYLANLAELRGEVSVAGQKVGYDKAARTDAQHVQDIMWLNAVGGFIASVPTPSKIPFESVKTGLDYTKAAIWGGLPIASSAFSTNNAATVDDNAQTTVYDDYSQMRVSIMQGLVASGQVKPPADHPEWSGGTITFTNKQDQQDFEGWWTGATQKDPALENVFKTSMGSAYTLGTERFNSH</sequence>
<reference evidence="1 2" key="1">
    <citation type="submission" date="2015-10" db="EMBL/GenBank/DDBJ databases">
        <title>Draft genome sequence of Streptomyces yokosukanensis DSM 40224, type strain for the species Streptomyces yokosukanensis.</title>
        <authorList>
            <person name="Ruckert C."/>
            <person name="Winkler A."/>
            <person name="Kalinowski J."/>
            <person name="Kampfer P."/>
            <person name="Glaeser S."/>
        </authorList>
    </citation>
    <scope>NUCLEOTIDE SEQUENCE [LARGE SCALE GENOMIC DNA]</scope>
    <source>
        <strain evidence="1 2">DSM 40224</strain>
    </source>
</reference>
<protein>
    <submittedName>
        <fullName evidence="1">Uncharacterized protein</fullName>
    </submittedName>
</protein>
<dbReference type="AlphaFoldDB" id="A0A117Q4I3"/>
<proteinExistence type="predicted"/>
<evidence type="ECO:0000313" key="2">
    <source>
        <dbReference type="Proteomes" id="UP000053127"/>
    </source>
</evidence>
<dbReference type="OrthoDB" id="3492988at2"/>
<accession>A0A117Q4I3</accession>